<reference evidence="2 3" key="1">
    <citation type="submission" date="2021-03" db="EMBL/GenBank/DDBJ databases">
        <title>novel species isolated from a fishpond in China.</title>
        <authorList>
            <person name="Lu H."/>
            <person name="Cai Z."/>
        </authorList>
    </citation>
    <scope>NUCLEOTIDE SEQUENCE [LARGE SCALE GENOMIC DNA]</scope>
    <source>
        <strain evidence="2 3">YJ13C</strain>
    </source>
</reference>
<evidence type="ECO:0000256" key="1">
    <source>
        <dbReference type="SAM" id="Phobius"/>
    </source>
</evidence>
<proteinExistence type="predicted"/>
<dbReference type="EMBL" id="JAFKCU010000001">
    <property type="protein sequence ID" value="MBN7814735.1"/>
    <property type="molecule type" value="Genomic_DNA"/>
</dbReference>
<feature type="transmembrane region" description="Helical" evidence="1">
    <location>
        <begin position="90"/>
        <end position="113"/>
    </location>
</feature>
<dbReference type="Proteomes" id="UP000664480">
    <property type="component" value="Unassembled WGS sequence"/>
</dbReference>
<keyword evidence="1" id="KW-0812">Transmembrane</keyword>
<keyword evidence="1" id="KW-0472">Membrane</keyword>
<gene>
    <name evidence="2" type="ORF">J0A69_04810</name>
</gene>
<organism evidence="2 3">
    <name type="scientific">Algoriphagus pacificus</name>
    <dbReference type="NCBI Taxonomy" id="2811234"/>
    <lineage>
        <taxon>Bacteria</taxon>
        <taxon>Pseudomonadati</taxon>
        <taxon>Bacteroidota</taxon>
        <taxon>Cytophagia</taxon>
        <taxon>Cytophagales</taxon>
        <taxon>Cyclobacteriaceae</taxon>
        <taxon>Algoriphagus</taxon>
    </lineage>
</organism>
<keyword evidence="1" id="KW-1133">Transmembrane helix</keyword>
<evidence type="ECO:0008006" key="4">
    <source>
        <dbReference type="Google" id="ProtNLM"/>
    </source>
</evidence>
<comment type="caution">
    <text evidence="2">The sequence shown here is derived from an EMBL/GenBank/DDBJ whole genome shotgun (WGS) entry which is preliminary data.</text>
</comment>
<evidence type="ECO:0000313" key="3">
    <source>
        <dbReference type="Proteomes" id="UP000664480"/>
    </source>
</evidence>
<feature type="transmembrane region" description="Helical" evidence="1">
    <location>
        <begin position="119"/>
        <end position="140"/>
    </location>
</feature>
<evidence type="ECO:0000313" key="2">
    <source>
        <dbReference type="EMBL" id="MBN7814735.1"/>
    </source>
</evidence>
<protein>
    <recommendedName>
        <fullName evidence="4">Positive regulator of sigma(E), RseC/MucC</fullName>
    </recommendedName>
</protein>
<sequence>MNLLPFHSETLVSALSKQEVLGHLIRVTAEVNYLDQRTRGDKTILFNGMVGQKGFRISKVVDKGDTFLPLVLGQVEETPRGSIIFLKYKLFPGALFFLAFWSVVLLGFAGYYFGLIQNFFYGGICLFLSLLNYGLAIYFFNRQVKASRTVFYKLINLQLKD</sequence>
<keyword evidence="3" id="KW-1185">Reference proteome</keyword>
<accession>A0ABS3CEU2</accession>
<name>A0ABS3CEU2_9BACT</name>
<dbReference type="RefSeq" id="WP_206585361.1">
    <property type="nucleotide sequence ID" value="NZ_JAFKCU010000001.1"/>
</dbReference>